<reference evidence="1 2" key="1">
    <citation type="submission" date="2017-06" db="EMBL/GenBank/DDBJ databases">
        <title>Hymenobacter amundsenii sp. nov. isolated from regoliths in Antarctica.</title>
        <authorList>
            <person name="Sedlacek I."/>
            <person name="Kralova S."/>
            <person name="Pantucek R."/>
            <person name="Svec P."/>
            <person name="Holochova P."/>
            <person name="Stankova E."/>
            <person name="Vrbovska V."/>
            <person name="Busse H.-J."/>
        </authorList>
    </citation>
    <scope>NUCLEOTIDE SEQUENCE [LARGE SCALE GENOMIC DNA]</scope>
    <source>
        <strain evidence="1 2">CCM 8682</strain>
    </source>
</reference>
<organism evidence="1 2">
    <name type="scientific">Hymenobacter amundsenii</name>
    <dbReference type="NCBI Taxonomy" id="2006685"/>
    <lineage>
        <taxon>Bacteria</taxon>
        <taxon>Pseudomonadati</taxon>
        <taxon>Bacteroidota</taxon>
        <taxon>Cytophagia</taxon>
        <taxon>Cytophagales</taxon>
        <taxon>Hymenobacteraceae</taxon>
        <taxon>Hymenobacter</taxon>
    </lineage>
</organism>
<dbReference type="AlphaFoldDB" id="A0A246FG89"/>
<keyword evidence="2" id="KW-1185">Reference proteome</keyword>
<sequence length="169" mass="19259">MQPTTVTLARPESRTIPYRWATPGQHAQAVLWVTQQLHTHFPTLSVAEFTQAFHAFQPDLWEDCNDLWLDYADLVRLTQRLAHSPLVPDLDPPIYCADAHYLADVLDYYHRVAIELKTEMKAGAQLPVRRLESFIEQLAIGNSVVERVRRETRSQAVAHDPQAAADFGD</sequence>
<comment type="caution">
    <text evidence="1">The sequence shown here is derived from an EMBL/GenBank/DDBJ whole genome shotgun (WGS) entry which is preliminary data.</text>
</comment>
<dbReference type="EMBL" id="NIRR01000057">
    <property type="protein sequence ID" value="OWP61532.1"/>
    <property type="molecule type" value="Genomic_DNA"/>
</dbReference>
<dbReference type="OrthoDB" id="880080at2"/>
<dbReference type="Proteomes" id="UP000197277">
    <property type="component" value="Unassembled WGS sequence"/>
</dbReference>
<dbReference type="RefSeq" id="WP_088466015.1">
    <property type="nucleotide sequence ID" value="NZ_NIRR01000057.1"/>
</dbReference>
<protein>
    <submittedName>
        <fullName evidence="1">Uncharacterized protein</fullName>
    </submittedName>
</protein>
<evidence type="ECO:0000313" key="1">
    <source>
        <dbReference type="EMBL" id="OWP61532.1"/>
    </source>
</evidence>
<proteinExistence type="predicted"/>
<gene>
    <name evidence="1" type="ORF">CDA63_18890</name>
</gene>
<name>A0A246FG89_9BACT</name>
<accession>A0A246FG89</accession>
<evidence type="ECO:0000313" key="2">
    <source>
        <dbReference type="Proteomes" id="UP000197277"/>
    </source>
</evidence>